<evidence type="ECO:0000313" key="3">
    <source>
        <dbReference type="Proteomes" id="UP000283269"/>
    </source>
</evidence>
<proteinExistence type="predicted"/>
<organism evidence="2 3">
    <name type="scientific">Psilocybe cyanescens</name>
    <dbReference type="NCBI Taxonomy" id="93625"/>
    <lineage>
        <taxon>Eukaryota</taxon>
        <taxon>Fungi</taxon>
        <taxon>Dikarya</taxon>
        <taxon>Basidiomycota</taxon>
        <taxon>Agaricomycotina</taxon>
        <taxon>Agaricomycetes</taxon>
        <taxon>Agaricomycetidae</taxon>
        <taxon>Agaricales</taxon>
        <taxon>Agaricineae</taxon>
        <taxon>Strophariaceae</taxon>
        <taxon>Psilocybe</taxon>
    </lineage>
</organism>
<feature type="coiled-coil region" evidence="1">
    <location>
        <begin position="33"/>
        <end position="63"/>
    </location>
</feature>
<reference evidence="2 3" key="1">
    <citation type="journal article" date="2018" name="Evol. Lett.">
        <title>Horizontal gene cluster transfer increased hallucinogenic mushroom diversity.</title>
        <authorList>
            <person name="Reynolds H.T."/>
            <person name="Vijayakumar V."/>
            <person name="Gluck-Thaler E."/>
            <person name="Korotkin H.B."/>
            <person name="Matheny P.B."/>
            <person name="Slot J.C."/>
        </authorList>
    </citation>
    <scope>NUCLEOTIDE SEQUENCE [LARGE SCALE GENOMIC DNA]</scope>
    <source>
        <strain evidence="2 3">2631</strain>
    </source>
</reference>
<name>A0A409WPR4_PSICY</name>
<comment type="caution">
    <text evidence="2">The sequence shown here is derived from an EMBL/GenBank/DDBJ whole genome shotgun (WGS) entry which is preliminary data.</text>
</comment>
<dbReference type="EMBL" id="NHYD01003325">
    <property type="protein sequence ID" value="PPQ80487.1"/>
    <property type="molecule type" value="Genomic_DNA"/>
</dbReference>
<dbReference type="Proteomes" id="UP000283269">
    <property type="component" value="Unassembled WGS sequence"/>
</dbReference>
<dbReference type="OrthoDB" id="3365698at2759"/>
<keyword evidence="1" id="KW-0175">Coiled coil</keyword>
<sequence>MSQIEDLLKNNDSPSCEAVQEVQKMLLEPTEELKALDAKIQHLNKYLEELQKKRDKVQEFITRYSVVFSPIRRIPTDLLHKIFQYCLPLHRNPIMAETEAPVLLTRICSLWRSIVLCSPPLWARLHIVFSDQDLLPDDDKPILGRNATKVPKLPKTLVTHILRRRCEAVDEWLHRSGICPLSISVFYTSHLLWPSDVNSNISPGSSETTIQLLGILSSTSNRWQHVEFNMPYEVYNVFEDQFRDSDLGMLTTLRVSFVQPPPFATIKIPKARNLKRIMFNLRLPDIGGFVANWKLTYISLHVALPVSDTVRLLRNCPELVQFKVIISESMIDPNQVPESLFLEDTIFLPRLRVLDIVDYVFCEYAGNFYDRIDAPELVWVAFSTHSSYRAHGDITAASIATLLNKSTKLKKFAIDAIRFTTEAMRQIFLSAGNIMHLLLGREVRTETGSLNRHFMSLAYSWMWSFRDLLVDGIAIQHTTNKTRTTDTPLLPHLEILEISTGGTVSVSDDTLLTFIILRMDPSTSSGLSQLKHVGIIFDRPEVRSIAEGVRQHAQLIGTTSKIKLDLNYPVVSQKQNQPTYAGYALSGIYGRSQTWMYIEIDEEVSQIPTIPTERITINPLVYSRSQVDELAQITNVG</sequence>
<evidence type="ECO:0008006" key="4">
    <source>
        <dbReference type="Google" id="ProtNLM"/>
    </source>
</evidence>
<evidence type="ECO:0000256" key="1">
    <source>
        <dbReference type="SAM" id="Coils"/>
    </source>
</evidence>
<dbReference type="AlphaFoldDB" id="A0A409WPR4"/>
<protein>
    <recommendedName>
        <fullName evidence="4">F-box domain-containing protein</fullName>
    </recommendedName>
</protein>
<keyword evidence="3" id="KW-1185">Reference proteome</keyword>
<gene>
    <name evidence="2" type="ORF">CVT25_001753</name>
</gene>
<dbReference type="InParanoid" id="A0A409WPR4"/>
<dbReference type="STRING" id="93625.A0A409WPR4"/>
<evidence type="ECO:0000313" key="2">
    <source>
        <dbReference type="EMBL" id="PPQ80487.1"/>
    </source>
</evidence>
<accession>A0A409WPR4</accession>